<dbReference type="Proteomes" id="UP000229749">
    <property type="component" value="Unassembled WGS sequence"/>
</dbReference>
<sequence length="210" mass="24674">MSGKNFHLEQLFGSKTRARLLSIFLNHSGESFYVRELTRKIGAQLNSVRRELKNLIDIELILEKEHEPNQMKEKNSKPLLSEKKKYYMANEKSLLYHDLKSLFKKVHILLKQNLVQEIEETGHIDYLAFTGRFIDYTNVPTDLMIVGDINQKTLQKVVIAFEAELGHEINYTLMPRDEFLYRRQISDRFLCSIIDEGDPVVIINRFENIL</sequence>
<reference evidence="2" key="1">
    <citation type="submission" date="2017-09" db="EMBL/GenBank/DDBJ databases">
        <title>Depth-based differentiation of microbial function through sediment-hosted aquifers and enrichment of novel symbionts in the deep terrestrial subsurface.</title>
        <authorList>
            <person name="Probst A.J."/>
            <person name="Ladd B."/>
            <person name="Jarett J.K."/>
            <person name="Geller-Mcgrath D.E."/>
            <person name="Sieber C.M.K."/>
            <person name="Emerson J.B."/>
            <person name="Anantharaman K."/>
            <person name="Thomas B.C."/>
            <person name="Malmstrom R."/>
            <person name="Stieglmeier M."/>
            <person name="Klingl A."/>
            <person name="Woyke T."/>
            <person name="Ryan C.M."/>
            <person name="Banfield J.F."/>
        </authorList>
    </citation>
    <scope>NUCLEOTIDE SEQUENCE [LARGE SCALE GENOMIC DNA]</scope>
</reference>
<gene>
    <name evidence="1" type="ORF">CO172_03175</name>
</gene>
<evidence type="ECO:0000313" key="1">
    <source>
        <dbReference type="EMBL" id="PJA47052.1"/>
    </source>
</evidence>
<accession>A0A2M7XGR3</accession>
<organism evidence="1 2">
    <name type="scientific">Candidatus Uhrbacteria bacterium CG_4_9_14_3_um_filter_36_7</name>
    <dbReference type="NCBI Taxonomy" id="1975033"/>
    <lineage>
        <taxon>Bacteria</taxon>
        <taxon>Candidatus Uhriibacteriota</taxon>
    </lineage>
</organism>
<proteinExistence type="predicted"/>
<evidence type="ECO:0000313" key="2">
    <source>
        <dbReference type="Proteomes" id="UP000229749"/>
    </source>
</evidence>
<evidence type="ECO:0008006" key="3">
    <source>
        <dbReference type="Google" id="ProtNLM"/>
    </source>
</evidence>
<protein>
    <recommendedName>
        <fullName evidence="3">Transcriptional regulator</fullName>
    </recommendedName>
</protein>
<dbReference type="AlphaFoldDB" id="A0A2M7XGR3"/>
<dbReference type="EMBL" id="PFWS01000049">
    <property type="protein sequence ID" value="PJA47052.1"/>
    <property type="molecule type" value="Genomic_DNA"/>
</dbReference>
<comment type="caution">
    <text evidence="1">The sequence shown here is derived from an EMBL/GenBank/DDBJ whole genome shotgun (WGS) entry which is preliminary data.</text>
</comment>
<name>A0A2M7XGR3_9BACT</name>